<accession>A0ABM9MR01</accession>
<feature type="region of interest" description="Disordered" evidence="11">
    <location>
        <begin position="846"/>
        <end position="865"/>
    </location>
</feature>
<dbReference type="Gene3D" id="2.60.40.1180">
    <property type="entry name" value="Golgi alpha-mannosidase II"/>
    <property type="match status" value="1"/>
</dbReference>
<feature type="repeat" description="Cell wall-binding" evidence="10">
    <location>
        <begin position="1157"/>
        <end position="1176"/>
    </location>
</feature>
<comment type="similarity">
    <text evidence="3">Belongs to the glycosyl hydrolase 70 family.</text>
</comment>
<comment type="caution">
    <text evidence="14">The sequence shown here is derived from an EMBL/GenBank/DDBJ whole genome shotgun (WGS) entry which is preliminary data.</text>
</comment>
<dbReference type="Pfam" id="PF19127">
    <property type="entry name" value="Choline_bind_3"/>
    <property type="match status" value="3"/>
</dbReference>
<dbReference type="InterPro" id="IPR017853">
    <property type="entry name" value="GH"/>
</dbReference>
<evidence type="ECO:0000256" key="11">
    <source>
        <dbReference type="SAM" id="MobiDB-lite"/>
    </source>
</evidence>
<evidence type="ECO:0000256" key="1">
    <source>
        <dbReference type="ARBA" id="ARBA00001152"/>
    </source>
</evidence>
<comment type="function">
    <text evidence="2">Production of extracellular glucans, that are thought to play a key role in the development of the dental plaque because of their ability to adhere to smooth surfaces and mediate the aggregation of bacterial cells and food debris.</text>
</comment>
<evidence type="ECO:0000256" key="10">
    <source>
        <dbReference type="PROSITE-ProRule" id="PRU00591"/>
    </source>
</evidence>
<reference evidence="14 15" key="1">
    <citation type="submission" date="2023-10" db="EMBL/GenBank/DDBJ databases">
        <authorList>
            <person name="Botero Cardona J."/>
        </authorList>
    </citation>
    <scope>NUCLEOTIDE SEQUENCE [LARGE SCALE GENOMIC DNA]</scope>
    <source>
        <strain evidence="14 15">R-53137</strain>
    </source>
</reference>
<evidence type="ECO:0000256" key="4">
    <source>
        <dbReference type="ARBA" id="ARBA00012592"/>
    </source>
</evidence>
<dbReference type="Proteomes" id="UP001314262">
    <property type="component" value="Unassembled WGS sequence"/>
</dbReference>
<dbReference type="InterPro" id="IPR018337">
    <property type="entry name" value="Cell_wall/Cho-bd_repeat"/>
</dbReference>
<feature type="compositionally biased region" description="Polar residues" evidence="11">
    <location>
        <begin position="851"/>
        <end position="865"/>
    </location>
</feature>
<feature type="compositionally biased region" description="Polar residues" evidence="11">
    <location>
        <begin position="18"/>
        <end position="53"/>
    </location>
</feature>
<dbReference type="SUPFAM" id="SSF69360">
    <property type="entry name" value="Cell wall binding repeat"/>
    <property type="match status" value="3"/>
</dbReference>
<dbReference type="SUPFAM" id="SSF51445">
    <property type="entry name" value="(Trans)glycosidases"/>
    <property type="match status" value="2"/>
</dbReference>
<dbReference type="Gene3D" id="2.30.30.420">
    <property type="entry name" value="glucansucrase"/>
    <property type="match status" value="1"/>
</dbReference>
<evidence type="ECO:0000256" key="2">
    <source>
        <dbReference type="ARBA" id="ARBA00003243"/>
    </source>
</evidence>
<dbReference type="Pfam" id="PF01473">
    <property type="entry name" value="Choline_bind_1"/>
    <property type="match status" value="1"/>
</dbReference>
<keyword evidence="12" id="KW-0732">Signal</keyword>
<feature type="signal peptide" evidence="12">
    <location>
        <begin position="1"/>
        <end position="19"/>
    </location>
</feature>
<sequence length="1420" mass="158993">MWVAAFAAMAFFGSQQVNADSNTSTSTQQNVLSPSTTSANTQQADSNQSTANANTQQVDTSQSTTNTNTQQGGSSQSAGLINGLDGNYLTDSNGKTQFILKSTNKPVTGLQIISGFTQYYDPSTGYQVKGEWKTIGNASYWFDYQGGNAVKGIQTIGNNIFGFDQFGKQVKGGFLTSDSGITYYFDSLGNTVSGLQTINGEKYFLNTDGSVFKNGQKIVDNVTYYFDNTDGRATIVNSSVNTVNTISTTDFSAHNQIVSTTSTNAIDNISGFITADSWYQPKDILQNGENWQPSQSTDRRPLLMTWWPDKSTEVAYVNFMINQGIVQLTPVNSVDTLQTVLTTDVQSIQIAIEKRIAAEKSTVWLKNLIDQFIVTQSQWNATSEKPSLNGYDDGFQHGSLVYQNSSETPWANSNFRYLNRTPQNQTGTATTLNYGTLGGYEMLLANDVDNSNPVVQAEQLNWLYYLMNFGSITANDSSANFDSYRIDAPDNVDADLLQIAADYMKQAYGVDKNDATANKHLSILENWNSSDYQYIADKGSNQLTMDTKAQNQLIYSLTTSPSTRASMKRFLEWYNVDRSVDNTENTATPNYSFLRSHDNQVQSVIAQIIADQYTDVEPYQPTQEQLDSAFKIYDQDEWSATKRYTMYNIPAAYAMLLTNKDTVPRVYYGDLYTDDGQYMAKETPYYDAITSLLQDRVKYVAGGQTTSNSILDTDTNTTFDSDDVLTTVRFGKGLMNSTDVDSSGNTQRTDGMGVVISNNPNIQLSGNQRIVLHMGASHKNQLFRASLLSTKDGLQVYQSDSGAPTLMTDANGDLVFDSSWIYGISTAQVSGYLAVWVPVGAEDDQDVRSLSDASQETSTDGKTLHSNASLDSNVIYEGFSNFSSMPTTNSEYANVKIAANANLFKSWGITSFEFAPQYRSSTDTSFLDSIVKNGYSFTDKYDLGFNNADGTANPTKYGTADQLRDALKAIHAAGMQAMADWVPDQLYNLPGKEAVTVTRTDMFGNPVTQRDLNNFVYIVNTLGSGTDYQSVYGGAFLEELKKKYPTLFETKQISTGLPIDGDERITQWSAKYLNGTNILGRGAGYVLKDSATSQYFKIASDGSSLLPKQLLNTTYTIGFVKDSIGTKYYSYNGYQAIDNFVQYLGNTYYFDQNGYMLFGQQNIDGKWYLFDNTGAMQYGRQYIADDNKWVLYDRGNGEMKYGQQYDQGNWYLFSTADGSMQYGRQYIADQNKWVLYDRNDGTMQYGQQLDQGHWYLFSLADGSMQYGRQYIADQNKWVLYDRNDGTMQYGQQFDQGHWYLFDTATGAMQYGRQYLADQNKWVLYNRNDGTMQYGQQFDQGNWYLFDTLSGAMQYGRQYISSENKWVLYDRNDGTMKYGEQYDQGNWYLFDTMTGAMQYGTHYLNGSKKWATYNTQTGIII</sequence>
<evidence type="ECO:0000256" key="7">
    <source>
        <dbReference type="ARBA" id="ARBA00022737"/>
    </source>
</evidence>
<dbReference type="Gene3D" id="3.20.20.80">
    <property type="entry name" value="Glycosidases"/>
    <property type="match status" value="2"/>
</dbReference>
<keyword evidence="6" id="KW-0808">Transferase</keyword>
<evidence type="ECO:0000313" key="14">
    <source>
        <dbReference type="EMBL" id="CAK1233852.1"/>
    </source>
</evidence>
<dbReference type="EC" id="2.4.1.5" evidence="4"/>
<dbReference type="Pfam" id="PF02324">
    <property type="entry name" value="Glyco_hydro_70"/>
    <property type="match status" value="1"/>
</dbReference>
<evidence type="ECO:0000256" key="5">
    <source>
        <dbReference type="ARBA" id="ARBA00022676"/>
    </source>
</evidence>
<gene>
    <name evidence="14" type="ORF">R53137_KAKDMLNK_00480</name>
</gene>
<feature type="repeat" description="Cell wall-binding" evidence="10">
    <location>
        <begin position="1131"/>
        <end position="1156"/>
    </location>
</feature>
<evidence type="ECO:0000259" key="13">
    <source>
        <dbReference type="Pfam" id="PF02324"/>
    </source>
</evidence>
<keyword evidence="5" id="KW-0328">Glycosyltransferase</keyword>
<evidence type="ECO:0000256" key="12">
    <source>
        <dbReference type="SAM" id="SignalP"/>
    </source>
</evidence>
<evidence type="ECO:0000256" key="6">
    <source>
        <dbReference type="ARBA" id="ARBA00022679"/>
    </source>
</evidence>
<feature type="chain" id="PRO_5045389993" description="dextransucrase" evidence="12">
    <location>
        <begin position="20"/>
        <end position="1420"/>
    </location>
</feature>
<evidence type="ECO:0000313" key="15">
    <source>
        <dbReference type="Proteomes" id="UP001314262"/>
    </source>
</evidence>
<dbReference type="InterPro" id="IPR003318">
    <property type="entry name" value="Glyco_hydro70cat"/>
</dbReference>
<evidence type="ECO:0000256" key="9">
    <source>
        <dbReference type="ARBA" id="ARBA00032238"/>
    </source>
</evidence>
<proteinExistence type="inferred from homology"/>
<feature type="compositionally biased region" description="Low complexity" evidence="11">
    <location>
        <begin position="54"/>
        <end position="77"/>
    </location>
</feature>
<feature type="domain" description="Glycoside hydrolase family 70 catalytic" evidence="13">
    <location>
        <begin position="302"/>
        <end position="1122"/>
    </location>
</feature>
<evidence type="ECO:0000256" key="8">
    <source>
        <dbReference type="ARBA" id="ARBA00029911"/>
    </source>
</evidence>
<comment type="catalytic activity">
    <reaction evidence="1">
        <text>[(1-&gt;6)-alpha-D-glucosyl](n) + sucrose = [(1-&gt;6)-alpha-D-glucosyl](n+1) + D-fructose</text>
        <dbReference type="Rhea" id="RHEA:18825"/>
        <dbReference type="Rhea" id="RHEA-COMP:11144"/>
        <dbReference type="Rhea" id="RHEA-COMP:11145"/>
        <dbReference type="ChEBI" id="CHEBI:17992"/>
        <dbReference type="ChEBI" id="CHEBI:18269"/>
        <dbReference type="ChEBI" id="CHEBI:37721"/>
        <dbReference type="EC" id="2.4.1.5"/>
    </reaction>
</comment>
<organism evidence="14 15">
    <name type="scientific">Fructobacillus tropaeoli</name>
    <dbReference type="NCBI Taxonomy" id="709323"/>
    <lineage>
        <taxon>Bacteria</taxon>
        <taxon>Bacillati</taxon>
        <taxon>Bacillota</taxon>
        <taxon>Bacilli</taxon>
        <taxon>Lactobacillales</taxon>
        <taxon>Lactobacillaceae</taxon>
        <taxon>Fructobacillus</taxon>
    </lineage>
</organism>
<keyword evidence="7" id="KW-0677">Repeat</keyword>
<dbReference type="EMBL" id="CAUZLT010000002">
    <property type="protein sequence ID" value="CAK1233852.1"/>
    <property type="molecule type" value="Genomic_DNA"/>
</dbReference>
<name>A0ABM9MR01_9LACO</name>
<dbReference type="Gene3D" id="2.10.270.10">
    <property type="entry name" value="Cholin Binding"/>
    <property type="match status" value="5"/>
</dbReference>
<evidence type="ECO:0000256" key="3">
    <source>
        <dbReference type="ARBA" id="ARBA00009247"/>
    </source>
</evidence>
<dbReference type="PROSITE" id="PS51170">
    <property type="entry name" value="CW"/>
    <property type="match status" value="2"/>
</dbReference>
<keyword evidence="15" id="KW-1185">Reference proteome</keyword>
<dbReference type="InterPro" id="IPR013780">
    <property type="entry name" value="Glyco_hydro_b"/>
</dbReference>
<feature type="region of interest" description="Disordered" evidence="11">
    <location>
        <begin position="18"/>
        <end position="77"/>
    </location>
</feature>
<protein>
    <recommendedName>
        <fullName evidence="4">dextransucrase</fullName>
        <ecNumber evidence="4">2.4.1.5</ecNumber>
    </recommendedName>
    <alternativeName>
        <fullName evidence="8">Dextransucrase</fullName>
    </alternativeName>
    <alternativeName>
        <fullName evidence="9">Sucrose 6-glucosyltransferase</fullName>
    </alternativeName>
</protein>